<feature type="transmembrane region" description="Helical" evidence="9">
    <location>
        <begin position="159"/>
        <end position="182"/>
    </location>
</feature>
<dbReference type="Gene3D" id="3.90.870.10">
    <property type="entry name" value="DHBP synthase"/>
    <property type="match status" value="1"/>
</dbReference>
<feature type="transmembrane region" description="Helical" evidence="9">
    <location>
        <begin position="472"/>
        <end position="491"/>
    </location>
</feature>
<proteinExistence type="inferred from homology"/>
<feature type="compositionally biased region" description="Polar residues" evidence="8">
    <location>
        <begin position="827"/>
        <end position="851"/>
    </location>
</feature>
<feature type="transmembrane region" description="Helical" evidence="9">
    <location>
        <begin position="554"/>
        <end position="576"/>
    </location>
</feature>
<dbReference type="KEGG" id="cvn:111121246"/>
<feature type="transmembrane region" description="Helical" evidence="9">
    <location>
        <begin position="412"/>
        <end position="433"/>
    </location>
</feature>
<feature type="transmembrane region" description="Helical" evidence="9">
    <location>
        <begin position="133"/>
        <end position="153"/>
    </location>
</feature>
<dbReference type="EC" id="2.7.7.87" evidence="3"/>
<evidence type="ECO:0000256" key="2">
    <source>
        <dbReference type="ARBA" id="ARBA00007663"/>
    </source>
</evidence>
<dbReference type="PANTHER" id="PTHR17490">
    <property type="entry name" value="SUA5"/>
    <property type="match status" value="1"/>
</dbReference>
<feature type="transmembrane region" description="Helical" evidence="9">
    <location>
        <begin position="310"/>
        <end position="328"/>
    </location>
</feature>
<dbReference type="OrthoDB" id="3648309at2759"/>
<dbReference type="Pfam" id="PF01300">
    <property type="entry name" value="Sua5_yciO_yrdC"/>
    <property type="match status" value="1"/>
</dbReference>
<feature type="transmembrane region" description="Helical" evidence="9">
    <location>
        <begin position="258"/>
        <end position="279"/>
    </location>
</feature>
<keyword evidence="9" id="KW-0812">Transmembrane</keyword>
<reference evidence="12" key="1">
    <citation type="submission" date="2025-08" db="UniProtKB">
        <authorList>
            <consortium name="RefSeq"/>
        </authorList>
    </citation>
    <scope>IDENTIFICATION</scope>
    <source>
        <tissue evidence="12">Whole sample</tissue>
    </source>
</reference>
<dbReference type="PROSITE" id="PS51163">
    <property type="entry name" value="YRDC"/>
    <property type="match status" value="1"/>
</dbReference>
<evidence type="ECO:0000256" key="9">
    <source>
        <dbReference type="SAM" id="Phobius"/>
    </source>
</evidence>
<feature type="transmembrane region" description="Helical" evidence="9">
    <location>
        <begin position="523"/>
        <end position="542"/>
    </location>
</feature>
<feature type="transmembrane region" description="Helical" evidence="9">
    <location>
        <begin position="228"/>
        <end position="246"/>
    </location>
</feature>
<dbReference type="AlphaFoldDB" id="A0A8B8CQM2"/>
<feature type="transmembrane region" description="Helical" evidence="9">
    <location>
        <begin position="29"/>
        <end position="55"/>
    </location>
</feature>
<keyword evidence="6" id="KW-0808">Transferase</keyword>
<dbReference type="GO" id="GO:0061710">
    <property type="term" value="F:L-threonylcarbamoyladenylate synthase"/>
    <property type="evidence" value="ECO:0007669"/>
    <property type="project" value="UniProtKB-EC"/>
</dbReference>
<comment type="catalytic activity">
    <reaction evidence="7">
        <text>L-threonine + hydrogencarbonate + ATP = L-threonylcarbamoyladenylate + diphosphate + H2O</text>
        <dbReference type="Rhea" id="RHEA:36407"/>
        <dbReference type="ChEBI" id="CHEBI:15377"/>
        <dbReference type="ChEBI" id="CHEBI:17544"/>
        <dbReference type="ChEBI" id="CHEBI:30616"/>
        <dbReference type="ChEBI" id="CHEBI:33019"/>
        <dbReference type="ChEBI" id="CHEBI:57926"/>
        <dbReference type="ChEBI" id="CHEBI:73682"/>
        <dbReference type="EC" id="2.7.7.87"/>
    </reaction>
</comment>
<dbReference type="GeneID" id="111121246"/>
<dbReference type="InterPro" id="IPR006070">
    <property type="entry name" value="Sua5-like_dom"/>
</dbReference>
<feature type="transmembrane region" description="Helical" evidence="9">
    <location>
        <begin position="105"/>
        <end position="126"/>
    </location>
</feature>
<evidence type="ECO:0000313" key="11">
    <source>
        <dbReference type="Proteomes" id="UP000694844"/>
    </source>
</evidence>
<dbReference type="PANTHER" id="PTHR17490:SF17">
    <property type="entry name" value="THREONYLCARBAMOYL-AMP SYNTHASE"/>
    <property type="match status" value="1"/>
</dbReference>
<dbReference type="GO" id="GO:0005737">
    <property type="term" value="C:cytoplasm"/>
    <property type="evidence" value="ECO:0007669"/>
    <property type="project" value="UniProtKB-SubCell"/>
</dbReference>
<keyword evidence="9" id="KW-0472">Membrane</keyword>
<evidence type="ECO:0000256" key="5">
    <source>
        <dbReference type="ARBA" id="ARBA00022490"/>
    </source>
</evidence>
<evidence type="ECO:0000256" key="1">
    <source>
        <dbReference type="ARBA" id="ARBA00004496"/>
    </source>
</evidence>
<dbReference type="GO" id="GO:0006450">
    <property type="term" value="P:regulation of translational fidelity"/>
    <property type="evidence" value="ECO:0007669"/>
    <property type="project" value="TreeGrafter"/>
</dbReference>
<organism evidence="11 12">
    <name type="scientific">Crassostrea virginica</name>
    <name type="common">Eastern oyster</name>
    <dbReference type="NCBI Taxonomy" id="6565"/>
    <lineage>
        <taxon>Eukaryota</taxon>
        <taxon>Metazoa</taxon>
        <taxon>Spiralia</taxon>
        <taxon>Lophotrochozoa</taxon>
        <taxon>Mollusca</taxon>
        <taxon>Bivalvia</taxon>
        <taxon>Autobranchia</taxon>
        <taxon>Pteriomorphia</taxon>
        <taxon>Ostreida</taxon>
        <taxon>Ostreoidea</taxon>
        <taxon>Ostreidae</taxon>
        <taxon>Crassostrea</taxon>
    </lineage>
</organism>
<dbReference type="Proteomes" id="UP000694844">
    <property type="component" value="Chromosome 2"/>
</dbReference>
<dbReference type="GO" id="GO:0003725">
    <property type="term" value="F:double-stranded RNA binding"/>
    <property type="evidence" value="ECO:0007669"/>
    <property type="project" value="InterPro"/>
</dbReference>
<feature type="transmembrane region" description="Helical" evidence="9">
    <location>
        <begin position="439"/>
        <end position="460"/>
    </location>
</feature>
<keyword evidence="5" id="KW-0963">Cytoplasm</keyword>
<evidence type="ECO:0000256" key="8">
    <source>
        <dbReference type="SAM" id="MobiDB-lite"/>
    </source>
</evidence>
<dbReference type="RefSeq" id="XP_022318128.1">
    <property type="nucleotide sequence ID" value="XM_022462420.1"/>
</dbReference>
<keyword evidence="11" id="KW-1185">Reference proteome</keyword>
<feature type="transmembrane region" description="Helical" evidence="9">
    <location>
        <begin position="285"/>
        <end position="305"/>
    </location>
</feature>
<evidence type="ECO:0000313" key="12">
    <source>
        <dbReference type="RefSeq" id="XP_022318128.1"/>
    </source>
</evidence>
<feature type="transmembrane region" description="Helical" evidence="9">
    <location>
        <begin position="497"/>
        <end position="516"/>
    </location>
</feature>
<dbReference type="InterPro" id="IPR017945">
    <property type="entry name" value="DHBP_synth_RibB-like_a/b_dom"/>
</dbReference>
<evidence type="ECO:0000256" key="3">
    <source>
        <dbReference type="ARBA" id="ARBA00012584"/>
    </source>
</evidence>
<feature type="transmembrane region" description="Helical" evidence="9">
    <location>
        <begin position="62"/>
        <end position="80"/>
    </location>
</feature>
<feature type="region of interest" description="Disordered" evidence="8">
    <location>
        <begin position="820"/>
        <end position="851"/>
    </location>
</feature>
<dbReference type="FunFam" id="3.90.870.10:FF:000010">
    <property type="entry name" value="Si:ch211-153b23.4"/>
    <property type="match status" value="1"/>
</dbReference>
<evidence type="ECO:0000256" key="6">
    <source>
        <dbReference type="ARBA" id="ARBA00022679"/>
    </source>
</evidence>
<comment type="subcellular location">
    <subcellularLocation>
        <location evidence="1">Cytoplasm</location>
    </subcellularLocation>
</comment>
<accession>A0A8B8CQM2</accession>
<comment type="similarity">
    <text evidence="2">Belongs to the SUA5 family.</text>
</comment>
<protein>
    <recommendedName>
        <fullName evidence="4">Threonylcarbamoyl-AMP synthase</fullName>
        <ecNumber evidence="3">2.7.7.87</ecNumber>
    </recommendedName>
</protein>
<name>A0A8B8CQM2_CRAVI</name>
<dbReference type="InterPro" id="IPR050156">
    <property type="entry name" value="TC-AMP_synthase_SUA5"/>
</dbReference>
<feature type="domain" description="YrdC-like" evidence="10">
    <location>
        <begin position="608"/>
        <end position="804"/>
    </location>
</feature>
<feature type="transmembrane region" description="Helical" evidence="9">
    <location>
        <begin position="334"/>
        <end position="355"/>
    </location>
</feature>
<sequence length="851" mass="94183">MSSIAFSLLSLSILYVIQTVDYIVLELTGALLLIPLVSGIATTGLGGLSALCVVTNPAKDDAITAFVVFTLCAFWTSLGLSDISKELTPWLSENITTETYSEFEALLPGHGVLVFLFAIFSVFLLVFNHKKELVVLTTLSCLSSAWFIANMWTNLKGKSLSFVSLAFITMYISVRRAVDLFMNETTKIKLSSACKLNFDDKRAIRYFLNALSLSPWLINSFTSTDSSSAAFVWPISAGIFLIIHGVNGLRWGNVDISIYSIIDGLFWTSLGCNMYIRILRQYSDILFPSVSVPVSFIVLLLAVILIYKEILLSLQYLFLTALILAIAFDTQQYAVSVLSWAIFILNVYGYISVLCKSFSFKISVPVGQKGLEEIRSRLRAKKQFRSNKIGVHDIDNSKNVFESDSMLGFSKYVSLDCVGFIANIISVLAFIWVPKSITFLSLPWELMYGCCIQFAVGFIGFSRGQTFESSSFLIFASFWSIWGTIRSLNLFRTDLGMSLGVGLSSFLLVGVLLLGISITVNKTWTSIFVCFDLLILSTLLQAVGVEEGYIAERIIGVALSLSFLYAFLSSAIHTYLGKEILPLGKPLQEINKIQKHHDQMLRAPARRARGVKEIAETLKAGGICGIPSDTVYILVACCNQPEAVERAYKTKKLAEDRPMSVWISNFQQIESARQELGELLWDFLHEVWPSSISVVVKRGNWVKSLGLEESEKYVGRPDSIALRIPDSTITCHLIDQCGPVTVTSANPTGEGDTTHHLQVLAKLGVENCDGILCDGPSRDNAISTVVDCREIDSGKISFFRIGITPKSTVLEIFNTLLKKHKKDQQKSTENPGNNATTNHVNHAFESQNEDA</sequence>
<gene>
    <name evidence="12" type="primary">LOC111121246</name>
</gene>
<evidence type="ECO:0000259" key="10">
    <source>
        <dbReference type="PROSITE" id="PS51163"/>
    </source>
</evidence>
<evidence type="ECO:0000256" key="4">
    <source>
        <dbReference type="ARBA" id="ARBA00015492"/>
    </source>
</evidence>
<dbReference type="GO" id="GO:0000049">
    <property type="term" value="F:tRNA binding"/>
    <property type="evidence" value="ECO:0007669"/>
    <property type="project" value="TreeGrafter"/>
</dbReference>
<keyword evidence="9" id="KW-1133">Transmembrane helix</keyword>
<dbReference type="SUPFAM" id="SSF55821">
    <property type="entry name" value="YrdC/RibB"/>
    <property type="match status" value="1"/>
</dbReference>
<evidence type="ECO:0000256" key="7">
    <source>
        <dbReference type="ARBA" id="ARBA00048366"/>
    </source>
</evidence>